<evidence type="ECO:0000256" key="6">
    <source>
        <dbReference type="ARBA" id="ARBA00022741"/>
    </source>
</evidence>
<comment type="caution">
    <text evidence="14">The sequence shown here is derived from an EMBL/GenBank/DDBJ whole genome shotgun (WGS) entry which is preliminary data.</text>
</comment>
<dbReference type="Pfam" id="PF22335">
    <property type="entry name" value="Cas10-Cmr2_palm2"/>
    <property type="match status" value="1"/>
</dbReference>
<keyword evidence="4" id="KW-0808">Transferase</keyword>
<dbReference type="InterPro" id="IPR054767">
    <property type="entry name" value="Cas10-Cmr2_palm2"/>
</dbReference>
<dbReference type="InterPro" id="IPR006674">
    <property type="entry name" value="HD_domain"/>
</dbReference>
<evidence type="ECO:0000256" key="11">
    <source>
        <dbReference type="ARBA" id="ARBA00023118"/>
    </source>
</evidence>
<dbReference type="PROSITE" id="PS50887">
    <property type="entry name" value="GGDEF"/>
    <property type="match status" value="1"/>
</dbReference>
<evidence type="ECO:0000256" key="8">
    <source>
        <dbReference type="ARBA" id="ARBA00022801"/>
    </source>
</evidence>
<dbReference type="InterPro" id="IPR041062">
    <property type="entry name" value="Csm1_B"/>
</dbReference>
<evidence type="ECO:0000256" key="2">
    <source>
        <dbReference type="ARBA" id="ARBA00005700"/>
    </source>
</evidence>
<comment type="similarity">
    <text evidence="2">Belongs to the CRISPR-associated Cas10/Csm1 family.</text>
</comment>
<dbReference type="Pfam" id="PF01966">
    <property type="entry name" value="HD"/>
    <property type="match status" value="1"/>
</dbReference>
<dbReference type="GO" id="GO:0004527">
    <property type="term" value="F:exonuclease activity"/>
    <property type="evidence" value="ECO:0007669"/>
    <property type="project" value="UniProtKB-KW"/>
</dbReference>
<dbReference type="NCBIfam" id="TIGR02578">
    <property type="entry name" value="cas_TM1811_Csm1"/>
    <property type="match status" value="1"/>
</dbReference>
<dbReference type="InterPro" id="IPR043128">
    <property type="entry name" value="Rev_trsase/Diguanyl_cyclase"/>
</dbReference>
<dbReference type="GO" id="GO:0051607">
    <property type="term" value="P:defense response to virus"/>
    <property type="evidence" value="ECO:0007669"/>
    <property type="project" value="UniProtKB-KW"/>
</dbReference>
<dbReference type="EMBL" id="NCXI01000065">
    <property type="protein sequence ID" value="PAK80122.1"/>
    <property type="molecule type" value="Genomic_DNA"/>
</dbReference>
<dbReference type="GO" id="GO:0005524">
    <property type="term" value="F:ATP binding"/>
    <property type="evidence" value="ECO:0007669"/>
    <property type="project" value="UniProtKB-KW"/>
</dbReference>
<reference evidence="14 15" key="1">
    <citation type="submission" date="2017-04" db="EMBL/GenBank/DDBJ databases">
        <title>Kefir bacterial isolates.</title>
        <authorList>
            <person name="Kim Y."/>
            <person name="Blasche S."/>
            <person name="Patil K.R."/>
        </authorList>
    </citation>
    <scope>NUCLEOTIDE SEQUENCE [LARGE SCALE GENOMIC DNA]</scope>
    <source>
        <strain evidence="14 15">OG2</strain>
    </source>
</reference>
<gene>
    <name evidence="14" type="ORF">B8W98_08585</name>
</gene>
<dbReference type="Gene3D" id="3.30.70.270">
    <property type="match status" value="1"/>
</dbReference>
<dbReference type="GO" id="GO:0016740">
    <property type="term" value="F:transferase activity"/>
    <property type="evidence" value="ECO:0007669"/>
    <property type="project" value="UniProtKB-KW"/>
</dbReference>
<dbReference type="PANTHER" id="PTHR36528:SF1">
    <property type="entry name" value="CRISPR SYSTEM SINGLE-STRAND-SPECIFIC DEOXYRIBONUCLEASE CAS10_CSM1 (SUBTYPE III-A)"/>
    <property type="match status" value="1"/>
</dbReference>
<dbReference type="CDD" id="cd09680">
    <property type="entry name" value="Cas10_III"/>
    <property type="match status" value="1"/>
</dbReference>
<evidence type="ECO:0000256" key="5">
    <source>
        <dbReference type="ARBA" id="ARBA00022722"/>
    </source>
</evidence>
<proteinExistence type="inferred from homology"/>
<feature type="domain" description="GGDEF" evidence="13">
    <location>
        <begin position="513"/>
        <end position="653"/>
    </location>
</feature>
<evidence type="ECO:0000256" key="1">
    <source>
        <dbReference type="ARBA" id="ARBA00001968"/>
    </source>
</evidence>
<dbReference type="RefSeq" id="WP_095354951.1">
    <property type="nucleotide sequence ID" value="NZ_NCXI01000065.1"/>
</dbReference>
<dbReference type="InterPro" id="IPR013408">
    <property type="entry name" value="Cas10/Csm1"/>
</dbReference>
<dbReference type="GO" id="GO:0004519">
    <property type="term" value="F:endonuclease activity"/>
    <property type="evidence" value="ECO:0007669"/>
    <property type="project" value="UniProtKB-KW"/>
</dbReference>
<comment type="cofactor">
    <cofactor evidence="1">
        <name>a divalent metal cation</name>
        <dbReference type="ChEBI" id="CHEBI:60240"/>
    </cofactor>
</comment>
<keyword evidence="7" id="KW-0255">Endonuclease</keyword>
<protein>
    <recommendedName>
        <fullName evidence="3">CRISPR system single-strand-specific deoxyribonuclease Cas10/Csm1 (subtype III-A)</fullName>
    </recommendedName>
    <alternativeName>
        <fullName evidence="12">Cyclic oligoadenylate synthase</fullName>
    </alternativeName>
</protein>
<evidence type="ECO:0000313" key="14">
    <source>
        <dbReference type="EMBL" id="PAK80122.1"/>
    </source>
</evidence>
<sequence length="766" mass="87778">MDENLTKLFYGASLHDIGKIVQRATKQRIKHAKLGYDFLRQFTADPGILNQVRFHHAGELSRANLSNNDLAYITYLADNIASGVDRRDNGIEVQQKWNSKTALEDIFNRFGSQMGEKRYFKARKLDLSGENIFAQTDSTVFSDSEYSAILKKIKETLQVIDFDERYIQSVLNLLEATASFVPSSTNMTEVADISLYDHLKLTAGIAAAIYVYLNDQQISDYKKALFDHSQDFYQQKAFLLASFDISGIQDFIYTITSKGAHKQLRSRSFYLDMISEWVVDSLLSACQLTRANLMYSGGGHAYFILPNTAAIKENINQVQTSFDRFFLAKFQTKLYIAFGSAEFAASQVMQGNDLQQYQAIYRHVSQQISQQKLSRYSLTALKQLNEGGKKTGRECVVCHNVDDLVADTNECRLCYALERFSKDIQHDNYFEVNTEASGLQIGEKAYLHKTSLEKIKTHQFAGKIYSKNQLNTGEDQATRLWIGDYTDLANNDFSEYAQRKWTCDENQQPIGIKRIAALRCDVDDLGYAFMAGFSQQNNGIYNTFGRTATFSRSMSIFFKLYINQFAKENKRRLTIVYAGGDDVFILGAWDDVLKFAVELRQNFLKWSNNKLTLSAGIGIFPDKTPIDIIARTAGSLEETAKDNGKDSICLFADRFVFKYDDFINDVLQDKLVVIQNFFANESERGKAFIYKLLDLIRQRDSQDRIAFPRLAYYLARLEDTLKDDAASQQKFSNFKRQMKDWFDDDQQIKAVELALMLYVYEIRKED</sequence>
<dbReference type="InterPro" id="IPR000160">
    <property type="entry name" value="GGDEF_dom"/>
</dbReference>
<keyword evidence="6" id="KW-0547">Nucleotide-binding</keyword>
<dbReference type="InterPro" id="IPR048693">
    <property type="entry name" value="Cmr2-like_C"/>
</dbReference>
<keyword evidence="9" id="KW-0269">Exonuclease</keyword>
<evidence type="ECO:0000256" key="9">
    <source>
        <dbReference type="ARBA" id="ARBA00022839"/>
    </source>
</evidence>
<evidence type="ECO:0000256" key="7">
    <source>
        <dbReference type="ARBA" id="ARBA00022759"/>
    </source>
</evidence>
<dbReference type="Gene3D" id="1.10.3210.10">
    <property type="entry name" value="Hypothetical protein af1432"/>
    <property type="match status" value="1"/>
</dbReference>
<keyword evidence="10" id="KW-0067">ATP-binding</keyword>
<dbReference type="Proteomes" id="UP000216802">
    <property type="component" value="Unassembled WGS sequence"/>
</dbReference>
<evidence type="ECO:0000313" key="15">
    <source>
        <dbReference type="Proteomes" id="UP000216802"/>
    </source>
</evidence>
<dbReference type="InterPro" id="IPR052117">
    <property type="entry name" value="Cas10/Csm1_subtype-III-A"/>
</dbReference>
<dbReference type="Pfam" id="PF20824">
    <property type="entry name" value="Cmr2_hel_dom2"/>
    <property type="match status" value="1"/>
</dbReference>
<dbReference type="Pfam" id="PF18211">
    <property type="entry name" value="Csm1_B"/>
    <property type="match status" value="1"/>
</dbReference>
<organism evidence="14 15">
    <name type="scientific">Lentilactobacillus parakefiri</name>
    <dbReference type="NCBI Taxonomy" id="152332"/>
    <lineage>
        <taxon>Bacteria</taxon>
        <taxon>Bacillati</taxon>
        <taxon>Bacillota</taxon>
        <taxon>Bacilli</taxon>
        <taxon>Lactobacillales</taxon>
        <taxon>Lactobacillaceae</taxon>
        <taxon>Lentilactobacillus</taxon>
    </lineage>
</organism>
<name>A0A269Y3J5_9LACO</name>
<evidence type="ECO:0000256" key="12">
    <source>
        <dbReference type="ARBA" id="ARBA00032922"/>
    </source>
</evidence>
<evidence type="ECO:0000256" key="10">
    <source>
        <dbReference type="ARBA" id="ARBA00022840"/>
    </source>
</evidence>
<keyword evidence="11" id="KW-0051">Antiviral defense</keyword>
<accession>A0A269Y3J5</accession>
<dbReference type="PANTHER" id="PTHR36528">
    <property type="entry name" value="CRISPR SYSTEM SINGLE-STRAND-SPECIFIC DEOXYRIBONUCLEASE CAS10/CSM1 (SUBTYPE III-A)"/>
    <property type="match status" value="1"/>
</dbReference>
<keyword evidence="5" id="KW-0540">Nuclease</keyword>
<evidence type="ECO:0000259" key="13">
    <source>
        <dbReference type="PROSITE" id="PS50887"/>
    </source>
</evidence>
<dbReference type="SUPFAM" id="SSF109604">
    <property type="entry name" value="HD-domain/PDEase-like"/>
    <property type="match status" value="1"/>
</dbReference>
<keyword evidence="8" id="KW-0378">Hydrolase</keyword>
<evidence type="ECO:0000256" key="3">
    <source>
        <dbReference type="ARBA" id="ARBA00014333"/>
    </source>
</evidence>
<evidence type="ECO:0000256" key="4">
    <source>
        <dbReference type="ARBA" id="ARBA00022679"/>
    </source>
</evidence>
<dbReference type="AlphaFoldDB" id="A0A269Y3J5"/>